<keyword evidence="1" id="KW-0175">Coiled coil</keyword>
<sequence length="154" mass="18299">MTASTEEAFSTKNEQVLEQIRLLRHDLDETTRKVDDVRKRTNKAREELMEYTKETKQQISLMMQNIQVFDVLFELGQLLEKEHTLQEELKCQSEKDRHIWKELQHRNETITNKVQCLTCEIAGVTHQLNETMAHFQTEKSEHNSKARRSQAERT</sequence>
<name>A0AAW0PUW9_9GOBI</name>
<dbReference type="EMBL" id="JBBPFD010000002">
    <property type="protein sequence ID" value="KAK7939521.1"/>
    <property type="molecule type" value="Genomic_DNA"/>
</dbReference>
<reference evidence="3" key="1">
    <citation type="submission" date="2024-04" db="EMBL/GenBank/DDBJ databases">
        <title>Salinicola lusitanus LLJ914,a marine bacterium isolated from the Okinawa Trough.</title>
        <authorList>
            <person name="Li J."/>
        </authorList>
    </citation>
    <scope>NUCLEOTIDE SEQUENCE [LARGE SCALE GENOMIC DNA]</scope>
</reference>
<dbReference type="Proteomes" id="UP001460270">
    <property type="component" value="Unassembled WGS sequence"/>
</dbReference>
<evidence type="ECO:0000313" key="2">
    <source>
        <dbReference type="EMBL" id="KAK7939521.1"/>
    </source>
</evidence>
<evidence type="ECO:0000256" key="1">
    <source>
        <dbReference type="SAM" id="Coils"/>
    </source>
</evidence>
<dbReference type="AlphaFoldDB" id="A0AAW0PUW9"/>
<protein>
    <submittedName>
        <fullName evidence="2">Uncharacterized protein</fullName>
    </submittedName>
</protein>
<gene>
    <name evidence="2" type="ORF">WMY93_002847</name>
</gene>
<accession>A0AAW0PUW9</accession>
<evidence type="ECO:0000313" key="3">
    <source>
        <dbReference type="Proteomes" id="UP001460270"/>
    </source>
</evidence>
<organism evidence="2 3">
    <name type="scientific">Mugilogobius chulae</name>
    <name type="common">yellowstripe goby</name>
    <dbReference type="NCBI Taxonomy" id="88201"/>
    <lineage>
        <taxon>Eukaryota</taxon>
        <taxon>Metazoa</taxon>
        <taxon>Chordata</taxon>
        <taxon>Craniata</taxon>
        <taxon>Vertebrata</taxon>
        <taxon>Euteleostomi</taxon>
        <taxon>Actinopterygii</taxon>
        <taxon>Neopterygii</taxon>
        <taxon>Teleostei</taxon>
        <taxon>Neoteleostei</taxon>
        <taxon>Acanthomorphata</taxon>
        <taxon>Gobiaria</taxon>
        <taxon>Gobiiformes</taxon>
        <taxon>Gobioidei</taxon>
        <taxon>Gobiidae</taxon>
        <taxon>Gobionellinae</taxon>
        <taxon>Mugilogobius</taxon>
    </lineage>
</organism>
<proteinExistence type="predicted"/>
<comment type="caution">
    <text evidence="2">The sequence shown here is derived from an EMBL/GenBank/DDBJ whole genome shotgun (WGS) entry which is preliminary data.</text>
</comment>
<keyword evidence="3" id="KW-1185">Reference proteome</keyword>
<feature type="coiled-coil region" evidence="1">
    <location>
        <begin position="13"/>
        <end position="54"/>
    </location>
</feature>